<gene>
    <name evidence="1" type="ORF">Sxan_35100</name>
</gene>
<evidence type="ECO:0000313" key="1">
    <source>
        <dbReference type="EMBL" id="GHI86146.1"/>
    </source>
</evidence>
<evidence type="ECO:0008006" key="3">
    <source>
        <dbReference type="Google" id="ProtNLM"/>
    </source>
</evidence>
<evidence type="ECO:0000313" key="2">
    <source>
        <dbReference type="Proteomes" id="UP000600026"/>
    </source>
</evidence>
<protein>
    <recommendedName>
        <fullName evidence="3">Monooxygenase</fullName>
    </recommendedName>
</protein>
<sequence>MSSLSLRVTGRDLPGLTCGPHHHVHVGVQRGREPEGLAAGDAAQAVWEFAVTRTTAPDGSPDFRGPHVQGGRGARFFYLTWGELPPGGAFVMFRRIKLFFADLPSSALERGSAAGTLALTDADGMPLCGAVRPPAVTWTA</sequence>
<dbReference type="Pfam" id="PF19452">
    <property type="entry name" value="DUF5990"/>
    <property type="match status" value="1"/>
</dbReference>
<proteinExistence type="predicted"/>
<dbReference type="AlphaFoldDB" id="A0A919GWV9"/>
<name>A0A919GWV9_9ACTN</name>
<accession>A0A919GWV9</accession>
<dbReference type="EMBL" id="BNEE01000006">
    <property type="protein sequence ID" value="GHI86146.1"/>
    <property type="molecule type" value="Genomic_DNA"/>
</dbReference>
<dbReference type="Proteomes" id="UP000600026">
    <property type="component" value="Unassembled WGS sequence"/>
</dbReference>
<organism evidence="1 2">
    <name type="scientific">Streptomyces xanthophaeus</name>
    <dbReference type="NCBI Taxonomy" id="67385"/>
    <lineage>
        <taxon>Bacteria</taxon>
        <taxon>Bacillati</taxon>
        <taxon>Actinomycetota</taxon>
        <taxon>Actinomycetes</taxon>
        <taxon>Kitasatosporales</taxon>
        <taxon>Streptomycetaceae</taxon>
        <taxon>Streptomyces</taxon>
    </lineage>
</organism>
<reference evidence="1" key="1">
    <citation type="submission" date="2020-09" db="EMBL/GenBank/DDBJ databases">
        <title>Whole genome shotgun sequence of Streptomyces xanthophaeus NBRC 12829.</title>
        <authorList>
            <person name="Komaki H."/>
            <person name="Tamura T."/>
        </authorList>
    </citation>
    <scope>NUCLEOTIDE SEQUENCE</scope>
    <source>
        <strain evidence="1">NBRC 12829</strain>
    </source>
</reference>
<dbReference type="OrthoDB" id="3783022at2"/>
<dbReference type="InterPro" id="IPR046032">
    <property type="entry name" value="DUF5990"/>
</dbReference>
<keyword evidence="2" id="KW-1185">Reference proteome</keyword>
<dbReference type="RefSeq" id="WP_031143435.1">
    <property type="nucleotide sequence ID" value="NZ_BNEE01000006.1"/>
</dbReference>
<comment type="caution">
    <text evidence="1">The sequence shown here is derived from an EMBL/GenBank/DDBJ whole genome shotgun (WGS) entry which is preliminary data.</text>
</comment>